<feature type="domain" description="FHA" evidence="2">
    <location>
        <begin position="184"/>
        <end position="234"/>
    </location>
</feature>
<evidence type="ECO:0000313" key="3">
    <source>
        <dbReference type="EMBL" id="CAF2126687.1"/>
    </source>
</evidence>
<dbReference type="Proteomes" id="UP001295469">
    <property type="component" value="Chromosome A03"/>
</dbReference>
<gene>
    <name evidence="3" type="ORF">DARMORV10_A03P35320.1</name>
</gene>
<dbReference type="AlphaFoldDB" id="A0A816W0T6"/>
<evidence type="ECO:0000256" key="1">
    <source>
        <dbReference type="SAM" id="SignalP"/>
    </source>
</evidence>
<reference evidence="3" key="1">
    <citation type="submission" date="2021-01" db="EMBL/GenBank/DDBJ databases">
        <authorList>
            <consortium name="Genoscope - CEA"/>
            <person name="William W."/>
        </authorList>
    </citation>
    <scope>NUCLEOTIDE SEQUENCE</scope>
</reference>
<name>A0A816W0T6_BRANA</name>
<dbReference type="SMART" id="SM00240">
    <property type="entry name" value="FHA"/>
    <property type="match status" value="1"/>
</dbReference>
<dbReference type="Gene3D" id="2.60.200.20">
    <property type="match status" value="1"/>
</dbReference>
<keyword evidence="1" id="KW-0732">Signal</keyword>
<proteinExistence type="predicted"/>
<dbReference type="SUPFAM" id="SSF49879">
    <property type="entry name" value="SMAD/FHA domain"/>
    <property type="match status" value="1"/>
</dbReference>
<dbReference type="Pfam" id="PF00498">
    <property type="entry name" value="FHA"/>
    <property type="match status" value="1"/>
</dbReference>
<dbReference type="CDD" id="cd22678">
    <property type="entry name" value="FHA_PP2C70-like"/>
    <property type="match status" value="1"/>
</dbReference>
<dbReference type="EMBL" id="HG994357">
    <property type="protein sequence ID" value="CAF2126687.1"/>
    <property type="molecule type" value="Genomic_DNA"/>
</dbReference>
<organism evidence="3">
    <name type="scientific">Brassica napus</name>
    <name type="common">Rape</name>
    <dbReference type="NCBI Taxonomy" id="3708"/>
    <lineage>
        <taxon>Eukaryota</taxon>
        <taxon>Viridiplantae</taxon>
        <taxon>Streptophyta</taxon>
        <taxon>Embryophyta</taxon>
        <taxon>Tracheophyta</taxon>
        <taxon>Spermatophyta</taxon>
        <taxon>Magnoliopsida</taxon>
        <taxon>eudicotyledons</taxon>
        <taxon>Gunneridae</taxon>
        <taxon>Pentapetalae</taxon>
        <taxon>rosids</taxon>
        <taxon>malvids</taxon>
        <taxon>Brassicales</taxon>
        <taxon>Brassicaceae</taxon>
        <taxon>Brassiceae</taxon>
        <taxon>Brassica</taxon>
    </lineage>
</organism>
<sequence>MLLLLIIILFVCKPWRFLSRSRSSPFSTFKVGDLQRPLACCVLLSLRDDGFTNQGFLLLLLLPISPKVKSFSIPLPYPVGILELIHRVLKIYESESFDLQIISEPSDNALVGETLKHPADKVSSQEVQTYGSQQPDLEKDILSEISPRVVVKDQRSWLSLEVIAGPSVGLQYAVNSTSTSKLPVKLGRVSSDMILKDSEVSGKHAQITWNSTKLKWELVDMGSLNGTLLNSRSVSHPDLGSRKWGHPVELASDDIITLGTTLMVSVSFI</sequence>
<dbReference type="InterPro" id="IPR000253">
    <property type="entry name" value="FHA_dom"/>
</dbReference>
<dbReference type="InterPro" id="IPR008984">
    <property type="entry name" value="SMAD_FHA_dom_sf"/>
</dbReference>
<evidence type="ECO:0000259" key="2">
    <source>
        <dbReference type="PROSITE" id="PS50006"/>
    </source>
</evidence>
<accession>A0A816W0T6</accession>
<feature type="signal peptide" evidence="1">
    <location>
        <begin position="1"/>
        <end position="19"/>
    </location>
</feature>
<dbReference type="PROSITE" id="PS50006">
    <property type="entry name" value="FHA_DOMAIN"/>
    <property type="match status" value="1"/>
</dbReference>
<protein>
    <submittedName>
        <fullName evidence="3">(rape) hypothetical protein</fullName>
    </submittedName>
</protein>
<feature type="chain" id="PRO_5032919096" evidence="1">
    <location>
        <begin position="20"/>
        <end position="269"/>
    </location>
</feature>